<dbReference type="GO" id="GO:0005886">
    <property type="term" value="C:plasma membrane"/>
    <property type="evidence" value="ECO:0007669"/>
    <property type="project" value="UniProtKB-SubCell"/>
</dbReference>
<evidence type="ECO:0000256" key="6">
    <source>
        <dbReference type="SAM" id="Phobius"/>
    </source>
</evidence>
<feature type="transmembrane region" description="Helical" evidence="6">
    <location>
        <begin position="185"/>
        <end position="203"/>
    </location>
</feature>
<dbReference type="InterPro" id="IPR036388">
    <property type="entry name" value="WH-like_DNA-bd_sf"/>
</dbReference>
<evidence type="ECO:0000256" key="3">
    <source>
        <dbReference type="ARBA" id="ARBA00022692"/>
    </source>
</evidence>
<organism evidence="7 8">
    <name type="scientific">Candidatus Ornithospirochaeta stercoravium</name>
    <dbReference type="NCBI Taxonomy" id="2840897"/>
    <lineage>
        <taxon>Bacteria</taxon>
        <taxon>Pseudomonadati</taxon>
        <taxon>Spirochaetota</taxon>
        <taxon>Spirochaetia</taxon>
        <taxon>Spirochaetales</taxon>
        <taxon>Spirochaetaceae</taxon>
        <taxon>Spirochaetaceae incertae sedis</taxon>
        <taxon>Candidatus Ornithospirochaeta</taxon>
    </lineage>
</organism>
<evidence type="ECO:0000256" key="2">
    <source>
        <dbReference type="ARBA" id="ARBA00022475"/>
    </source>
</evidence>
<dbReference type="InterPro" id="IPR017039">
    <property type="entry name" value="Virul_fac_BrkB"/>
</dbReference>
<evidence type="ECO:0000256" key="4">
    <source>
        <dbReference type="ARBA" id="ARBA00022989"/>
    </source>
</evidence>
<dbReference type="NCBIfam" id="TIGR00765">
    <property type="entry name" value="yihY_not_rbn"/>
    <property type="match status" value="1"/>
</dbReference>
<comment type="subcellular location">
    <subcellularLocation>
        <location evidence="1">Cell membrane</location>
        <topology evidence="1">Multi-pass membrane protein</topology>
    </subcellularLocation>
</comment>
<evidence type="ECO:0000313" key="7">
    <source>
        <dbReference type="EMBL" id="MBO8468676.1"/>
    </source>
</evidence>
<keyword evidence="3 6" id="KW-0812">Transmembrane</keyword>
<dbReference type="Proteomes" id="UP000810292">
    <property type="component" value="Unassembled WGS sequence"/>
</dbReference>
<feature type="transmembrane region" description="Helical" evidence="6">
    <location>
        <begin position="43"/>
        <end position="68"/>
    </location>
</feature>
<dbReference type="EMBL" id="JADIMF010000043">
    <property type="protein sequence ID" value="MBO8468676.1"/>
    <property type="molecule type" value="Genomic_DNA"/>
</dbReference>
<keyword evidence="4 6" id="KW-1133">Transmembrane helix</keyword>
<feature type="transmembrane region" description="Helical" evidence="6">
    <location>
        <begin position="215"/>
        <end position="234"/>
    </location>
</feature>
<dbReference type="PANTHER" id="PTHR30213:SF0">
    <property type="entry name" value="UPF0761 MEMBRANE PROTEIN YIHY"/>
    <property type="match status" value="1"/>
</dbReference>
<comment type="caution">
    <text evidence="7">The sequence shown here is derived from an EMBL/GenBank/DDBJ whole genome shotgun (WGS) entry which is preliminary data.</text>
</comment>
<dbReference type="Gene3D" id="1.10.10.10">
    <property type="entry name" value="Winged helix-like DNA-binding domain superfamily/Winged helix DNA-binding domain"/>
    <property type="match status" value="1"/>
</dbReference>
<dbReference type="AlphaFoldDB" id="A0A9D9NCP9"/>
<protein>
    <submittedName>
        <fullName evidence="7">YihY/virulence factor BrkB family protein</fullName>
    </submittedName>
</protein>
<evidence type="ECO:0000256" key="5">
    <source>
        <dbReference type="ARBA" id="ARBA00023136"/>
    </source>
</evidence>
<reference evidence="7" key="1">
    <citation type="submission" date="2020-10" db="EMBL/GenBank/DDBJ databases">
        <authorList>
            <person name="Gilroy R."/>
        </authorList>
    </citation>
    <scope>NUCLEOTIDE SEQUENCE</scope>
    <source>
        <strain evidence="7">14700</strain>
    </source>
</reference>
<proteinExistence type="predicted"/>
<evidence type="ECO:0000256" key="1">
    <source>
        <dbReference type="ARBA" id="ARBA00004651"/>
    </source>
</evidence>
<name>A0A9D9NCP9_9SPIO</name>
<feature type="transmembrane region" description="Helical" evidence="6">
    <location>
        <begin position="146"/>
        <end position="165"/>
    </location>
</feature>
<gene>
    <name evidence="7" type="ORF">IAA72_02695</name>
</gene>
<keyword evidence="5 6" id="KW-0472">Membrane</keyword>
<accession>A0A9D9NCP9</accession>
<dbReference type="Pfam" id="PF03631">
    <property type="entry name" value="Virul_fac_BrkB"/>
    <property type="match status" value="1"/>
</dbReference>
<dbReference type="PANTHER" id="PTHR30213">
    <property type="entry name" value="INNER MEMBRANE PROTEIN YHJD"/>
    <property type="match status" value="1"/>
</dbReference>
<reference evidence="7" key="2">
    <citation type="journal article" date="2021" name="PeerJ">
        <title>Extensive microbial diversity within the chicken gut microbiome revealed by metagenomics and culture.</title>
        <authorList>
            <person name="Gilroy R."/>
            <person name="Ravi A."/>
            <person name="Getino M."/>
            <person name="Pursley I."/>
            <person name="Horton D.L."/>
            <person name="Alikhan N.F."/>
            <person name="Baker D."/>
            <person name="Gharbi K."/>
            <person name="Hall N."/>
            <person name="Watson M."/>
            <person name="Adriaenssens E.M."/>
            <person name="Foster-Nyarko E."/>
            <person name="Jarju S."/>
            <person name="Secka A."/>
            <person name="Antonio M."/>
            <person name="Oren A."/>
            <person name="Chaudhuri R.R."/>
            <person name="La Ragione R."/>
            <person name="Hildebrand F."/>
            <person name="Pallen M.J."/>
        </authorList>
    </citation>
    <scope>NUCLEOTIDE SEQUENCE</scope>
    <source>
        <strain evidence="7">14700</strain>
    </source>
</reference>
<feature type="transmembrane region" description="Helical" evidence="6">
    <location>
        <begin position="246"/>
        <end position="270"/>
    </location>
</feature>
<sequence>MDDKKASHGVSKLGAFWIDYGRCIALAVRGIGRDNISIMASGMVYSTLIAVVPCLTFLIAFLSAFGVLQPFMNLIAMIFEDTFGENTGKELVSYIQQFSTNAMSLGVIGLVSFIFTGILLVNKIYTAINQIFRTRATSGTVKRFTAILTFLIMGAFMIVSVFALQSMVTNTIAIIAIGDKRAGNFLLSLGGVAIIWVALLLLYKAVPNTKIRTTSSTIGATTGTISLLVATGIFRAVTQFMVSYSVIYGSMASIFIALLYLFICWFLILFSAELVYVHQFRPDKTVIMGSAQAPVRQISEAVNALLLIADKYQKGEGAMNQRELSRRLAIPTLRLSAYLNDFEDARMIMAVNTQRTMYAPMRPLDQIKLCDVISVLYGGGLDDDTIETIGEAVAADFLRRGLMNTENITIENLLERI</sequence>
<feature type="transmembrane region" description="Helical" evidence="6">
    <location>
        <begin position="102"/>
        <end position="125"/>
    </location>
</feature>
<evidence type="ECO:0000313" key="8">
    <source>
        <dbReference type="Proteomes" id="UP000810292"/>
    </source>
</evidence>
<keyword evidence="2" id="KW-1003">Cell membrane</keyword>